<dbReference type="InterPro" id="IPR001810">
    <property type="entry name" value="F-box_dom"/>
</dbReference>
<dbReference type="GO" id="GO:0002189">
    <property type="term" value="C:ribose phosphate diphosphokinase complex"/>
    <property type="evidence" value="ECO:0007669"/>
    <property type="project" value="TreeGrafter"/>
</dbReference>
<keyword evidence="13" id="KW-0350">Heme biosynthesis</keyword>
<dbReference type="SUPFAM" id="SSF81383">
    <property type="entry name" value="F-box domain"/>
    <property type="match status" value="1"/>
</dbReference>
<dbReference type="Gene3D" id="1.10.357.140">
    <property type="entry name" value="UbiA prenyltransferase"/>
    <property type="match status" value="1"/>
</dbReference>
<dbReference type="InterPro" id="IPR044878">
    <property type="entry name" value="UbiA_sf"/>
</dbReference>
<evidence type="ECO:0000259" key="20">
    <source>
        <dbReference type="Pfam" id="PF13793"/>
    </source>
</evidence>
<comment type="subcellular location">
    <subcellularLocation>
        <location evidence="1">Membrane</location>
        <topology evidence="1">Multi-pass membrane protein</topology>
    </subcellularLocation>
</comment>
<dbReference type="EC" id="2.7.6.1" evidence="3"/>
<evidence type="ECO:0000259" key="21">
    <source>
        <dbReference type="Pfam" id="PF23622"/>
    </source>
</evidence>
<dbReference type="NCBIfam" id="TIGR01473">
    <property type="entry name" value="cyoE_ctaB"/>
    <property type="match status" value="1"/>
</dbReference>
<feature type="transmembrane region" description="Helical" evidence="18">
    <location>
        <begin position="689"/>
        <end position="710"/>
    </location>
</feature>
<dbReference type="InterPro" id="IPR000842">
    <property type="entry name" value="PRib_PP_synth_CS"/>
</dbReference>
<evidence type="ECO:0000256" key="10">
    <source>
        <dbReference type="ARBA" id="ARBA00022840"/>
    </source>
</evidence>
<feature type="transmembrane region" description="Helical" evidence="18">
    <location>
        <begin position="817"/>
        <end position="834"/>
    </location>
</feature>
<dbReference type="GO" id="GO:0005524">
    <property type="term" value="F:ATP binding"/>
    <property type="evidence" value="ECO:0007669"/>
    <property type="project" value="UniProtKB-KW"/>
</dbReference>
<feature type="transmembrane region" description="Helical" evidence="18">
    <location>
        <begin position="716"/>
        <end position="736"/>
    </location>
</feature>
<proteinExistence type="inferred from homology"/>
<feature type="domain" description="Ribose-phosphate pyrophosphokinase N-terminal" evidence="20">
    <location>
        <begin position="1053"/>
        <end position="1150"/>
    </location>
</feature>
<dbReference type="SUPFAM" id="SSF53271">
    <property type="entry name" value="PRTase-like"/>
    <property type="match status" value="1"/>
</dbReference>
<reference evidence="22" key="1">
    <citation type="submission" date="2018-01" db="EMBL/GenBank/DDBJ databases">
        <authorList>
            <person name="Mao J.F."/>
        </authorList>
    </citation>
    <scope>NUCLEOTIDE SEQUENCE</scope>
    <source>
        <strain evidence="22">Huo1</strain>
        <tissue evidence="22">Leaf</tissue>
    </source>
</reference>
<dbReference type="GO" id="GO:0006015">
    <property type="term" value="P:5-phosphoribose 1-diphosphate biosynthetic process"/>
    <property type="evidence" value="ECO:0007669"/>
    <property type="project" value="TreeGrafter"/>
</dbReference>
<keyword evidence="10" id="KW-0067">ATP-binding</keyword>
<evidence type="ECO:0000256" key="14">
    <source>
        <dbReference type="ARBA" id="ARBA00023136"/>
    </source>
</evidence>
<evidence type="ECO:0000256" key="13">
    <source>
        <dbReference type="ARBA" id="ARBA00023133"/>
    </source>
</evidence>
<dbReference type="InterPro" id="IPR029057">
    <property type="entry name" value="PRTase-like"/>
</dbReference>
<feature type="domain" description="At1g61320/AtMIF1 LRR" evidence="21">
    <location>
        <begin position="175"/>
        <end position="412"/>
    </location>
</feature>
<feature type="transmembrane region" description="Helical" evidence="18">
    <location>
        <begin position="783"/>
        <end position="805"/>
    </location>
</feature>
<keyword evidence="5 18" id="KW-0812">Transmembrane</keyword>
<evidence type="ECO:0000256" key="3">
    <source>
        <dbReference type="ARBA" id="ARBA00013247"/>
    </source>
</evidence>
<dbReference type="GO" id="GO:0005737">
    <property type="term" value="C:cytoplasm"/>
    <property type="evidence" value="ECO:0007669"/>
    <property type="project" value="TreeGrafter"/>
</dbReference>
<evidence type="ECO:0000256" key="6">
    <source>
        <dbReference type="ARBA" id="ARBA00022723"/>
    </source>
</evidence>
<comment type="similarity">
    <text evidence="2">Belongs to the ribose-phosphate pyrophosphokinase family.</text>
</comment>
<evidence type="ECO:0000256" key="1">
    <source>
        <dbReference type="ARBA" id="ARBA00004141"/>
    </source>
</evidence>
<accession>A0A8X8Y4I7</accession>
<evidence type="ECO:0000256" key="16">
    <source>
        <dbReference type="ARBA" id="ARBA00049535"/>
    </source>
</evidence>
<keyword evidence="8" id="KW-0547">Nucleotide-binding</keyword>
<evidence type="ECO:0000256" key="15">
    <source>
        <dbReference type="ARBA" id="ARBA00030253"/>
    </source>
</evidence>
<dbReference type="EMBL" id="PNBA02000005">
    <property type="protein sequence ID" value="KAG6423303.1"/>
    <property type="molecule type" value="Genomic_DNA"/>
</dbReference>
<feature type="region of interest" description="Disordered" evidence="17">
    <location>
        <begin position="568"/>
        <end position="587"/>
    </location>
</feature>
<dbReference type="InterPro" id="IPR005946">
    <property type="entry name" value="Rib-P_diPkinase"/>
</dbReference>
<feature type="transmembrane region" description="Helical" evidence="18">
    <location>
        <begin position="658"/>
        <end position="677"/>
    </location>
</feature>
<evidence type="ECO:0000256" key="17">
    <source>
        <dbReference type="SAM" id="MobiDB-lite"/>
    </source>
</evidence>
<comment type="caution">
    <text evidence="22">The sequence shown here is derived from an EMBL/GenBank/DDBJ whole genome shotgun (WGS) entry which is preliminary data.</text>
</comment>
<dbReference type="GO" id="GO:0016301">
    <property type="term" value="F:kinase activity"/>
    <property type="evidence" value="ECO:0007669"/>
    <property type="project" value="UniProtKB-KW"/>
</dbReference>
<dbReference type="PROSITE" id="PS00114">
    <property type="entry name" value="PRPP_SYNTHASE"/>
    <property type="match status" value="1"/>
</dbReference>
<protein>
    <recommendedName>
        <fullName evidence="3">ribose-phosphate diphosphokinase</fullName>
        <ecNumber evidence="3">2.7.6.1</ecNumber>
    </recommendedName>
    <alternativeName>
        <fullName evidence="15">Heme O synthase</fullName>
    </alternativeName>
</protein>
<dbReference type="SMART" id="SM01400">
    <property type="entry name" value="Pribosyltran_N"/>
    <property type="match status" value="1"/>
</dbReference>
<reference evidence="22" key="2">
    <citation type="submission" date="2020-08" db="EMBL/GenBank/DDBJ databases">
        <title>Plant Genome Project.</title>
        <authorList>
            <person name="Zhang R.-G."/>
        </authorList>
    </citation>
    <scope>NUCLEOTIDE SEQUENCE</scope>
    <source>
        <strain evidence="22">Huo1</strain>
        <tissue evidence="22">Leaf</tissue>
    </source>
</reference>
<keyword evidence="6" id="KW-0479">Metal-binding</keyword>
<dbReference type="FunFam" id="1.10.357.140:FF:000006">
    <property type="entry name" value="Protoheme IX farnesyltransferase, mitochondrial"/>
    <property type="match status" value="1"/>
</dbReference>
<keyword evidence="7" id="KW-0545">Nucleotide biosynthesis</keyword>
<evidence type="ECO:0000313" key="22">
    <source>
        <dbReference type="EMBL" id="KAG6423303.1"/>
    </source>
</evidence>
<evidence type="ECO:0000259" key="19">
    <source>
        <dbReference type="Pfam" id="PF00646"/>
    </source>
</evidence>
<dbReference type="InterPro" id="IPR000537">
    <property type="entry name" value="UbiA_prenyltransferase"/>
</dbReference>
<dbReference type="NCBIfam" id="NF002320">
    <property type="entry name" value="PRK01259.1"/>
    <property type="match status" value="1"/>
</dbReference>
<keyword evidence="12 18" id="KW-1133">Transmembrane helix</keyword>
<dbReference type="Gene3D" id="3.40.50.2020">
    <property type="match status" value="2"/>
</dbReference>
<keyword evidence="14 18" id="KW-0472">Membrane</keyword>
<keyword evidence="23" id="KW-1185">Reference proteome</keyword>
<dbReference type="GO" id="GO:0006164">
    <property type="term" value="P:purine nucleotide biosynthetic process"/>
    <property type="evidence" value="ECO:0007669"/>
    <property type="project" value="TreeGrafter"/>
</dbReference>
<dbReference type="FunFam" id="3.40.50.2020:FF:000002">
    <property type="entry name" value="Ribose-phosphate pyrophosphokinase"/>
    <property type="match status" value="1"/>
</dbReference>
<dbReference type="PANTHER" id="PTHR10210">
    <property type="entry name" value="RIBOSE-PHOSPHATE DIPHOSPHOKINASE FAMILY MEMBER"/>
    <property type="match status" value="1"/>
</dbReference>
<dbReference type="Pfam" id="PF23622">
    <property type="entry name" value="LRR_At1g61320_AtMIF1"/>
    <property type="match status" value="1"/>
</dbReference>
<dbReference type="InterPro" id="IPR032675">
    <property type="entry name" value="LRR_dom_sf"/>
</dbReference>
<dbReference type="Proteomes" id="UP000298416">
    <property type="component" value="Unassembled WGS sequence"/>
</dbReference>
<evidence type="ECO:0000256" key="12">
    <source>
        <dbReference type="ARBA" id="ARBA00022989"/>
    </source>
</evidence>
<dbReference type="Pfam" id="PF00646">
    <property type="entry name" value="F-box"/>
    <property type="match status" value="1"/>
</dbReference>
<feature type="region of interest" description="Disordered" evidence="17">
    <location>
        <begin position="852"/>
        <end position="888"/>
    </location>
</feature>
<name>A0A8X8Y4I7_SALSN</name>
<keyword evidence="9" id="KW-0418">Kinase</keyword>
<dbReference type="Gene3D" id="3.80.10.10">
    <property type="entry name" value="Ribonuclease Inhibitor"/>
    <property type="match status" value="1"/>
</dbReference>
<evidence type="ECO:0000313" key="23">
    <source>
        <dbReference type="Proteomes" id="UP000298416"/>
    </source>
</evidence>
<dbReference type="InterPro" id="IPR006369">
    <property type="entry name" value="Protohaem_IX_farnesylTrfase"/>
</dbReference>
<dbReference type="Pfam" id="PF01040">
    <property type="entry name" value="UbiA"/>
    <property type="match status" value="1"/>
</dbReference>
<comment type="catalytic activity">
    <reaction evidence="16">
        <text>D-ribose 5-phosphate + ATP = 5-phospho-alpha-D-ribose 1-diphosphate + AMP + H(+)</text>
        <dbReference type="Rhea" id="RHEA:15609"/>
        <dbReference type="ChEBI" id="CHEBI:15378"/>
        <dbReference type="ChEBI" id="CHEBI:30616"/>
        <dbReference type="ChEBI" id="CHEBI:58017"/>
        <dbReference type="ChEBI" id="CHEBI:78346"/>
        <dbReference type="ChEBI" id="CHEBI:456215"/>
        <dbReference type="EC" id="2.7.6.1"/>
    </reaction>
</comment>
<feature type="domain" description="F-box" evidence="19">
    <location>
        <begin position="24"/>
        <end position="62"/>
    </location>
</feature>
<evidence type="ECO:0000256" key="8">
    <source>
        <dbReference type="ARBA" id="ARBA00022741"/>
    </source>
</evidence>
<gene>
    <name evidence="22" type="ORF">SASPL_113695</name>
</gene>
<evidence type="ECO:0000256" key="18">
    <source>
        <dbReference type="SAM" id="Phobius"/>
    </source>
</evidence>
<evidence type="ECO:0000256" key="9">
    <source>
        <dbReference type="ARBA" id="ARBA00022777"/>
    </source>
</evidence>
<feature type="transmembrane region" description="Helical" evidence="18">
    <location>
        <begin position="757"/>
        <end position="777"/>
    </location>
</feature>
<sequence>MGFAHKILKCSQPENEKIIEHDWLSNLHSDILYHILSFLSVTEATKTSLLSRKWRYIPDSLPYLNFDFRDFWNQEQCLALSYDECMIKFCSVVKWAFRMRDFSPIFRLRLHCDYFNAYQLQSLFCLCFVRNVQEVNISSGYGIRRCPIYSYLHAHVDAFIHNVNSLVKYNYPLGFWNLKTLNLVGVHFPDADIAKEVLSDCGVLENLSLERCCFRIIKFLKISAKRLRNLNFVNDGPYWWGHMCMFQGKLELHTPNLVSFYYSGPVIRLCQYSDMFFLKNASIKLRNQNNPGGLSVDLGTMISGIRHVEELSVSPNFVLYFSPELCGYGRKFSPFDSLRCLKIDMKGIVDHVEGLIKLLQHSPNLEALCIQFIQSWVELNMGMPFHRMVLAREGQLKHVMLQSSRISHWMSREVDVPCLSHNLKEIEIVACRDPVNFTELIKFFLQNGKSLEKINIIQKEQRLNLERFYALHEVQLASEAVSVSISSASASGRKELIKLVYGKCGLSVVTETGISKIRLRRSISILAGLLYFSPFDYLEFNFGENECTCLAISGMSLCHGALARSNSTAPESTSAADPVTWSQSGPDDRCIATPPAVGTMMVAAAANSLNQVFEVKNDARMNRTRLRPLPSGRITRPHAVMWASSMGIAGTALLACEANMLAAGLAASNLVLYAFVYTPLKQIHPVNTWVGAIVGAIPPLLGWAAASGQISLNSMMLPAALYFWQLPHFMALAYLCRKDYAGGGFKMFSLADPSGYRTAWVALRNCLYLLPLGYLAYDWGIASGWFCVESTLLALAISSTAGLFLFNRTTKNARRMFHASLLYLPVFMGGLLVHRCYDNELSATVENSNQLAELPSSSSLDGDRTRSSTRKNGRPASSRPPRKSDAQHNVIRLLVSHLAFETISEHNKYAIATNKQSIHSLVMANSNSNPNRKSNETEEKHNGVADHPMDNQMPSQMHNIGAMHVPDSETLAQEDVLIALEWSTKQQHLMQDEGIVTLRCNNLSESLKCKGNETVGGDSNGRAVAAAALPSFLTAPNLFLDRIAVPKSDTRLRIFSGTANPSLSQEIACYMGLELGKIKIKRFADGEIYVQLQESVRGCDVYLVQPTCPPANENLMELLIMIDACRRASAKNITAVIPYFGYARADRKARFSCADRVLACDLHSGQSMGYFDIPVDHVHGQPVILDYLASKTTCSDDLVVVSPDVGGVARARAFAKKLSDAPLAIVDKRRHGHNVSEVMNLIGDVRGKVAVMVDDMIDTAGTIANGAALLHQEGAREVYACTTHAVFSPPAIERLSSGLFQEVIITNTIPVAEQNYFPQLTVLSVANLLGETIWRVHDDCAGGFEPYSSLGID</sequence>
<evidence type="ECO:0000256" key="7">
    <source>
        <dbReference type="ARBA" id="ARBA00022727"/>
    </source>
</evidence>
<dbReference type="Pfam" id="PF14572">
    <property type="entry name" value="Pribosyl_synth"/>
    <property type="match status" value="1"/>
</dbReference>
<evidence type="ECO:0000256" key="5">
    <source>
        <dbReference type="ARBA" id="ARBA00022692"/>
    </source>
</evidence>
<dbReference type="InterPro" id="IPR000836">
    <property type="entry name" value="PRTase_dom"/>
</dbReference>
<keyword evidence="4" id="KW-0808">Transferase</keyword>
<dbReference type="SUPFAM" id="SSF52058">
    <property type="entry name" value="L domain-like"/>
    <property type="match status" value="1"/>
</dbReference>
<dbReference type="GO" id="GO:0000287">
    <property type="term" value="F:magnesium ion binding"/>
    <property type="evidence" value="ECO:0007669"/>
    <property type="project" value="InterPro"/>
</dbReference>
<dbReference type="GO" id="GO:0009156">
    <property type="term" value="P:ribonucleoside monophosphate biosynthetic process"/>
    <property type="evidence" value="ECO:0007669"/>
    <property type="project" value="InterPro"/>
</dbReference>
<organism evidence="22">
    <name type="scientific">Salvia splendens</name>
    <name type="common">Scarlet sage</name>
    <dbReference type="NCBI Taxonomy" id="180675"/>
    <lineage>
        <taxon>Eukaryota</taxon>
        <taxon>Viridiplantae</taxon>
        <taxon>Streptophyta</taxon>
        <taxon>Embryophyta</taxon>
        <taxon>Tracheophyta</taxon>
        <taxon>Spermatophyta</taxon>
        <taxon>Magnoliopsida</taxon>
        <taxon>eudicotyledons</taxon>
        <taxon>Gunneridae</taxon>
        <taxon>Pentapetalae</taxon>
        <taxon>asterids</taxon>
        <taxon>lamiids</taxon>
        <taxon>Lamiales</taxon>
        <taxon>Lamiaceae</taxon>
        <taxon>Nepetoideae</taxon>
        <taxon>Mentheae</taxon>
        <taxon>Salviinae</taxon>
        <taxon>Salvia</taxon>
        <taxon>Salvia subgen. Calosphace</taxon>
        <taxon>core Calosphace</taxon>
    </lineage>
</organism>
<dbReference type="NCBIfam" id="TIGR01251">
    <property type="entry name" value="ribP_PPkin"/>
    <property type="match status" value="1"/>
</dbReference>
<evidence type="ECO:0000256" key="11">
    <source>
        <dbReference type="ARBA" id="ARBA00022842"/>
    </source>
</evidence>
<evidence type="ECO:0000256" key="4">
    <source>
        <dbReference type="ARBA" id="ARBA00022679"/>
    </source>
</evidence>
<dbReference type="Pfam" id="PF13793">
    <property type="entry name" value="Pribosyltran_N"/>
    <property type="match status" value="1"/>
</dbReference>
<dbReference type="CDD" id="cd06223">
    <property type="entry name" value="PRTases_typeI"/>
    <property type="match status" value="1"/>
</dbReference>
<dbReference type="GO" id="GO:0006783">
    <property type="term" value="P:heme biosynthetic process"/>
    <property type="evidence" value="ECO:0007669"/>
    <property type="project" value="UniProtKB-KW"/>
</dbReference>
<evidence type="ECO:0000256" key="2">
    <source>
        <dbReference type="ARBA" id="ARBA00006478"/>
    </source>
</evidence>
<dbReference type="PANTHER" id="PTHR10210:SF120">
    <property type="entry name" value="RIBOSE-PHOSPHATE PYROPHOSPHOKINASE 5, CHLOROPLASTIC"/>
    <property type="match status" value="1"/>
</dbReference>
<dbReference type="InterPro" id="IPR029099">
    <property type="entry name" value="Pribosyltran_N"/>
</dbReference>
<dbReference type="InterPro" id="IPR055357">
    <property type="entry name" value="LRR_At1g61320_AtMIF1"/>
</dbReference>
<dbReference type="CDD" id="cd13957">
    <property type="entry name" value="PT_UbiA_Cox10"/>
    <property type="match status" value="1"/>
</dbReference>
<feature type="compositionally biased region" description="Polar residues" evidence="17">
    <location>
        <begin position="568"/>
        <end position="585"/>
    </location>
</feature>
<keyword evidence="11" id="KW-0460">Magnesium</keyword>
<dbReference type="GO" id="GO:0008495">
    <property type="term" value="F:protoheme IX farnesyltransferase activity"/>
    <property type="evidence" value="ECO:0007669"/>
    <property type="project" value="InterPro"/>
</dbReference>
<dbReference type="GO" id="GO:0016020">
    <property type="term" value="C:membrane"/>
    <property type="evidence" value="ECO:0007669"/>
    <property type="project" value="UniProtKB-SubCell"/>
</dbReference>
<dbReference type="GO" id="GO:0004749">
    <property type="term" value="F:ribose phosphate diphosphokinase activity"/>
    <property type="evidence" value="ECO:0007669"/>
    <property type="project" value="UniProtKB-EC"/>
</dbReference>
<dbReference type="InterPro" id="IPR036047">
    <property type="entry name" value="F-box-like_dom_sf"/>
</dbReference>